<name>A0ABW4YYP9_9HYPH</name>
<sequence>MPEVADQLARLESVIAGLGPLAVAVSGGVDSMTLASVAHRVAPRATALAPMMIHAVSPAVPAAARALIEEHGRAEGWHLRFLDAGEQNDAAYRANPFNRCYFCKSNLYAAMRGATDRLLASGTNLDDLSDHRPGLIAAREHDVVHPFVTARIDKAAIRAITRHLGFTRFAELPAQPCLASRVETGIAIDPRDLAFIDRTERAVRARLGTGETVRVRVRRDGVHLEIARGLDPAQRAALTALLVERCAEENRLFAGIAPYRTGSAFVSEAAQ</sequence>
<dbReference type="RefSeq" id="WP_213350130.1">
    <property type="nucleotide sequence ID" value="NZ_JAHBGB010000002.1"/>
</dbReference>
<dbReference type="GO" id="GO:0016787">
    <property type="term" value="F:hydrolase activity"/>
    <property type="evidence" value="ECO:0007669"/>
    <property type="project" value="UniProtKB-KW"/>
</dbReference>
<accession>A0ABW4YYP9</accession>
<dbReference type="SUPFAM" id="SSF52402">
    <property type="entry name" value="Adenine nucleotide alpha hydrolases-like"/>
    <property type="match status" value="1"/>
</dbReference>
<keyword evidence="2" id="KW-1185">Reference proteome</keyword>
<proteinExistence type="predicted"/>
<keyword evidence="1" id="KW-0378">Hydrolase</keyword>
<dbReference type="InterPro" id="IPR014729">
    <property type="entry name" value="Rossmann-like_a/b/a_fold"/>
</dbReference>
<evidence type="ECO:0000313" key="2">
    <source>
        <dbReference type="Proteomes" id="UP001597299"/>
    </source>
</evidence>
<dbReference type="Gene3D" id="3.40.50.620">
    <property type="entry name" value="HUPs"/>
    <property type="match status" value="1"/>
</dbReference>
<dbReference type="InterPro" id="IPR052188">
    <property type="entry name" value="Ni-pincer_cofactor_biosynth"/>
</dbReference>
<evidence type="ECO:0000313" key="1">
    <source>
        <dbReference type="EMBL" id="MFD2141369.1"/>
    </source>
</evidence>
<dbReference type="Proteomes" id="UP001597299">
    <property type="component" value="Unassembled WGS sequence"/>
</dbReference>
<dbReference type="PANTHER" id="PTHR43169:SF2">
    <property type="entry name" value="NAD_GMP SYNTHASE DOMAIN-CONTAINING PROTEIN"/>
    <property type="match status" value="1"/>
</dbReference>
<dbReference type="EMBL" id="JBHUHD010000001">
    <property type="protein sequence ID" value="MFD2141369.1"/>
    <property type="molecule type" value="Genomic_DNA"/>
</dbReference>
<dbReference type="PANTHER" id="PTHR43169">
    <property type="entry name" value="EXSB FAMILY PROTEIN"/>
    <property type="match status" value="1"/>
</dbReference>
<comment type="caution">
    <text evidence="1">The sequence shown here is derived from an EMBL/GenBank/DDBJ whole genome shotgun (WGS) entry which is preliminary data.</text>
</comment>
<organism evidence="1 2">
    <name type="scientific">Ancylobacter oerskovii</name>
    <dbReference type="NCBI Taxonomy" id="459519"/>
    <lineage>
        <taxon>Bacteria</taxon>
        <taxon>Pseudomonadati</taxon>
        <taxon>Pseudomonadota</taxon>
        <taxon>Alphaproteobacteria</taxon>
        <taxon>Hyphomicrobiales</taxon>
        <taxon>Xanthobacteraceae</taxon>
        <taxon>Ancylobacter</taxon>
    </lineage>
</organism>
<protein>
    <submittedName>
        <fullName evidence="1">Adenine nucleotide alpha hydrolase</fullName>
    </submittedName>
</protein>
<gene>
    <name evidence="1" type="ORF">ACFSNC_13215</name>
</gene>
<reference evidence="2" key="1">
    <citation type="journal article" date="2019" name="Int. J. Syst. Evol. Microbiol.">
        <title>The Global Catalogue of Microorganisms (GCM) 10K type strain sequencing project: providing services to taxonomists for standard genome sequencing and annotation.</title>
        <authorList>
            <consortium name="The Broad Institute Genomics Platform"/>
            <consortium name="The Broad Institute Genome Sequencing Center for Infectious Disease"/>
            <person name="Wu L."/>
            <person name="Ma J."/>
        </authorList>
    </citation>
    <scope>NUCLEOTIDE SEQUENCE [LARGE SCALE GENOMIC DNA]</scope>
    <source>
        <strain evidence="2">CCM 7435</strain>
    </source>
</reference>